<evidence type="ECO:0000256" key="11">
    <source>
        <dbReference type="ARBA" id="ARBA00024615"/>
    </source>
</evidence>
<evidence type="ECO:0000313" key="12">
    <source>
        <dbReference type="EMBL" id="KAJ6716638.1"/>
    </source>
</evidence>
<dbReference type="AlphaFoldDB" id="A0A9Q0Z0H8"/>
<comment type="caution">
    <text evidence="12">The sequence shown here is derived from an EMBL/GenBank/DDBJ whole genome shotgun (WGS) entry which is preliminary data.</text>
</comment>
<dbReference type="InterPro" id="IPR026849">
    <property type="entry name" value="ATG2"/>
</dbReference>
<dbReference type="GO" id="GO:0000045">
    <property type="term" value="P:autophagosome assembly"/>
    <property type="evidence" value="ECO:0007669"/>
    <property type="project" value="TreeGrafter"/>
</dbReference>
<evidence type="ECO:0000313" key="13">
    <source>
        <dbReference type="Proteomes" id="UP001151752"/>
    </source>
</evidence>
<evidence type="ECO:0000256" key="9">
    <source>
        <dbReference type="ARBA" id="ARBA00023136"/>
    </source>
</evidence>
<reference evidence="12" key="1">
    <citation type="submission" date="2022-11" db="EMBL/GenBank/DDBJ databases">
        <authorList>
            <person name="Hyden B.L."/>
            <person name="Feng K."/>
            <person name="Yates T."/>
            <person name="Jawdy S."/>
            <person name="Smart L.B."/>
            <person name="Muchero W."/>
        </authorList>
    </citation>
    <scope>NUCLEOTIDE SEQUENCE</scope>
    <source>
        <tissue evidence="12">Shoot tip</tissue>
    </source>
</reference>
<gene>
    <name evidence="12" type="ORF">OIU74_009219</name>
</gene>
<keyword evidence="9" id="KW-0472">Membrane</keyword>
<dbReference type="GO" id="GO:0006869">
    <property type="term" value="P:lipid transport"/>
    <property type="evidence" value="ECO:0007669"/>
    <property type="project" value="UniProtKB-KW"/>
</dbReference>
<evidence type="ECO:0000256" key="6">
    <source>
        <dbReference type="ARBA" id="ARBA00022824"/>
    </source>
</evidence>
<dbReference type="PANTHER" id="PTHR13190">
    <property type="entry name" value="AUTOPHAGY-RELATED 2, ISOFORM A"/>
    <property type="match status" value="1"/>
</dbReference>
<dbReference type="GO" id="GO:0005789">
    <property type="term" value="C:endoplasmic reticulum membrane"/>
    <property type="evidence" value="ECO:0007669"/>
    <property type="project" value="UniProtKB-SubCell"/>
</dbReference>
<comment type="catalytic activity">
    <reaction evidence="10">
        <text>a 1,2-diacyl-sn-glycero-3-phospho-L-serine(in) = a 1,2-diacyl-sn-glycero-3-phospho-L-serine(out)</text>
        <dbReference type="Rhea" id="RHEA:38663"/>
        <dbReference type="ChEBI" id="CHEBI:57262"/>
    </reaction>
</comment>
<keyword evidence="5" id="KW-0813">Transport</keyword>
<dbReference type="GO" id="GO:0043495">
    <property type="term" value="F:protein-membrane adaptor activity"/>
    <property type="evidence" value="ECO:0007669"/>
    <property type="project" value="TreeGrafter"/>
</dbReference>
<dbReference type="GO" id="GO:0061908">
    <property type="term" value="C:phagophore"/>
    <property type="evidence" value="ECO:0007669"/>
    <property type="project" value="TreeGrafter"/>
</dbReference>
<dbReference type="Proteomes" id="UP001151752">
    <property type="component" value="Chromosome 9"/>
</dbReference>
<evidence type="ECO:0000256" key="8">
    <source>
        <dbReference type="ARBA" id="ARBA00023055"/>
    </source>
</evidence>
<keyword evidence="13" id="KW-1185">Reference proteome</keyword>
<dbReference type="GO" id="GO:0000422">
    <property type="term" value="P:autophagy of mitochondrion"/>
    <property type="evidence" value="ECO:0007669"/>
    <property type="project" value="TreeGrafter"/>
</dbReference>
<dbReference type="GO" id="GO:0034727">
    <property type="term" value="P:piecemeal microautophagy of the nucleus"/>
    <property type="evidence" value="ECO:0007669"/>
    <property type="project" value="TreeGrafter"/>
</dbReference>
<evidence type="ECO:0000256" key="1">
    <source>
        <dbReference type="ARBA" id="ARBA00004406"/>
    </source>
</evidence>
<keyword evidence="6" id="KW-0256">Endoplasmic reticulum</keyword>
<keyword evidence="8" id="KW-0445">Lipid transport</keyword>
<organism evidence="12 13">
    <name type="scientific">Salix koriyanagi</name>
    <dbReference type="NCBI Taxonomy" id="2511006"/>
    <lineage>
        <taxon>Eukaryota</taxon>
        <taxon>Viridiplantae</taxon>
        <taxon>Streptophyta</taxon>
        <taxon>Embryophyta</taxon>
        <taxon>Tracheophyta</taxon>
        <taxon>Spermatophyta</taxon>
        <taxon>Magnoliopsida</taxon>
        <taxon>eudicotyledons</taxon>
        <taxon>Gunneridae</taxon>
        <taxon>Pentapetalae</taxon>
        <taxon>rosids</taxon>
        <taxon>fabids</taxon>
        <taxon>Malpighiales</taxon>
        <taxon>Salicaceae</taxon>
        <taxon>Saliceae</taxon>
        <taxon>Salix</taxon>
    </lineage>
</organism>
<comment type="similarity">
    <text evidence="3">Belongs to the ATG2 family.</text>
</comment>
<protein>
    <recommendedName>
        <fullName evidence="4">Autophagy-related protein 2</fullName>
    </recommendedName>
</protein>
<dbReference type="EMBL" id="JAPFFM010000014">
    <property type="protein sequence ID" value="KAJ6716638.1"/>
    <property type="molecule type" value="Genomic_DNA"/>
</dbReference>
<name>A0A9Q0Z0H8_9ROSI</name>
<dbReference type="GO" id="GO:0032266">
    <property type="term" value="F:phosphatidylinositol-3-phosphate binding"/>
    <property type="evidence" value="ECO:0007669"/>
    <property type="project" value="TreeGrafter"/>
</dbReference>
<dbReference type="GO" id="GO:0034045">
    <property type="term" value="C:phagophore assembly site membrane"/>
    <property type="evidence" value="ECO:0007669"/>
    <property type="project" value="UniProtKB-SubCell"/>
</dbReference>
<dbReference type="PANTHER" id="PTHR13190:SF1">
    <property type="entry name" value="AUTOPHAGY-RELATED 2, ISOFORM A"/>
    <property type="match status" value="1"/>
</dbReference>
<comment type="subcellular location">
    <subcellularLocation>
        <location evidence="1">Endoplasmic reticulum membrane</location>
        <topology evidence="1">Peripheral membrane protein</topology>
    </subcellularLocation>
    <subcellularLocation>
        <location evidence="2">Preautophagosomal structure membrane</location>
        <topology evidence="2">Peripheral membrane protein</topology>
    </subcellularLocation>
</comment>
<dbReference type="GO" id="GO:0061723">
    <property type="term" value="P:glycophagy"/>
    <property type="evidence" value="ECO:0007669"/>
    <property type="project" value="TreeGrafter"/>
</dbReference>
<evidence type="ECO:0000256" key="4">
    <source>
        <dbReference type="ARBA" id="ARBA00018070"/>
    </source>
</evidence>
<dbReference type="Pfam" id="PF13329">
    <property type="entry name" value="ATG2_CAD"/>
    <property type="match status" value="1"/>
</dbReference>
<evidence type="ECO:0000256" key="7">
    <source>
        <dbReference type="ARBA" id="ARBA00023006"/>
    </source>
</evidence>
<proteinExistence type="inferred from homology"/>
<accession>A0A9Q0Z0H8</accession>
<dbReference type="GO" id="GO:0061709">
    <property type="term" value="P:reticulophagy"/>
    <property type="evidence" value="ECO:0007669"/>
    <property type="project" value="TreeGrafter"/>
</dbReference>
<evidence type="ECO:0000256" key="10">
    <source>
        <dbReference type="ARBA" id="ARBA00024479"/>
    </source>
</evidence>
<evidence type="ECO:0000256" key="3">
    <source>
        <dbReference type="ARBA" id="ARBA00009714"/>
    </source>
</evidence>
<reference evidence="12" key="2">
    <citation type="journal article" date="2023" name="Int. J. Mol. Sci.">
        <title>De Novo Assembly and Annotation of 11 Diverse Shrub Willow (Salix) Genomes Reveals Novel Gene Organization in Sex-Linked Regions.</title>
        <authorList>
            <person name="Hyden B."/>
            <person name="Feng K."/>
            <person name="Yates T.B."/>
            <person name="Jawdy S."/>
            <person name="Cereghino C."/>
            <person name="Smart L.B."/>
            <person name="Muchero W."/>
        </authorList>
    </citation>
    <scope>NUCLEOTIDE SEQUENCE</scope>
    <source>
        <tissue evidence="12">Shoot tip</tissue>
    </source>
</reference>
<evidence type="ECO:0000256" key="5">
    <source>
        <dbReference type="ARBA" id="ARBA00022448"/>
    </source>
</evidence>
<comment type="catalytic activity">
    <reaction evidence="11">
        <text>a 1,2-diacyl-sn-glycero-3-phosphoethanolamine(in) = a 1,2-diacyl-sn-glycero-3-phosphoethanolamine(out)</text>
        <dbReference type="Rhea" id="RHEA:38895"/>
        <dbReference type="ChEBI" id="CHEBI:64612"/>
    </reaction>
</comment>
<keyword evidence="7" id="KW-0072">Autophagy</keyword>
<sequence length="645" mass="69877">MAFSGSSLPLTWRNQLCTCRIGGMVFVRPKRKNEFNDEGRISNHDCVPSTSQVHSPTADTTSNLGVAGLMDEICEDAFHLHGIKACRFGSSGSEIHVSLDESLLGGACSLSAETPDSGSFPEFIEGYCVSDLRPLSELSIGRQSPPEKLKCIFKNFGDADHGRGNGGWYGDAPLSIVENHISGASSEACVNQVLENQLPTLHPARSDDFGNATGRVLLKNINVSWRMYAGSDWQAYKKNGDPCSHTCGRDTADCLELALSGMQFQYDVFPVGGVCASKLCLTVKDFHLFDKSKTAPWKQILGYYHSKDHPRESTSKAFKLDLEAVRPDPLIPLEEYRLRITLLPLLLHLHQSQLDFLISFFGPKSFSAGQSSDQDQNSDGAETSATNSCNLAGHTIANEALLPFFQKFDIWPIILRVDYSPHRVDLAALSSGKYVELVNLVPWKAVELQLKHVHAVGVYGWGSVCEIIIGEWLVEISQNQMHKILRGLPTIRSLIAVGSGAAKFVSMPVESYRKDHKIIKGMQRGTSAFLKSISLEAVGFGVHLAAGAHDILLQADQKDALQGIQHAYESLSDGLGKSASALVQTPLRKHQHGASALSALATAVRAVPAAAIAPVSAFAGAAHYALLGLRNRSVSLTLPFGSDSD</sequence>
<evidence type="ECO:0000256" key="2">
    <source>
        <dbReference type="ARBA" id="ARBA00004623"/>
    </source>
</evidence>